<keyword evidence="10" id="KW-0744">Spermatogenesis</keyword>
<dbReference type="SMART" id="SM00220">
    <property type="entry name" value="S_TKc"/>
    <property type="match status" value="1"/>
</dbReference>
<evidence type="ECO:0000256" key="1">
    <source>
        <dbReference type="ARBA" id="ARBA00004395"/>
    </source>
</evidence>
<dbReference type="EMBL" id="CATQJA010002657">
    <property type="protein sequence ID" value="CAJ0579672.1"/>
    <property type="molecule type" value="Genomic_DNA"/>
</dbReference>
<dbReference type="PROSITE" id="PS00107">
    <property type="entry name" value="PROTEIN_KINASE_ATP"/>
    <property type="match status" value="1"/>
</dbReference>
<dbReference type="Gene3D" id="3.30.200.20">
    <property type="entry name" value="Phosphorylase Kinase, domain 1"/>
    <property type="match status" value="1"/>
</dbReference>
<keyword evidence="8 19" id="KW-0067">ATP-binding</keyword>
<keyword evidence="3" id="KW-0723">Serine/threonine-protein kinase</keyword>
<feature type="region of interest" description="Disordered" evidence="20">
    <location>
        <begin position="510"/>
        <end position="547"/>
    </location>
</feature>
<dbReference type="AlphaFoldDB" id="A0AA36D4H8"/>
<feature type="compositionally biased region" description="Basic and acidic residues" evidence="20">
    <location>
        <begin position="513"/>
        <end position="532"/>
    </location>
</feature>
<feature type="domain" description="Protein kinase" evidence="21">
    <location>
        <begin position="112"/>
        <end position="363"/>
    </location>
</feature>
<evidence type="ECO:0000256" key="8">
    <source>
        <dbReference type="ARBA" id="ARBA00022840"/>
    </source>
</evidence>
<dbReference type="GO" id="GO:0051321">
    <property type="term" value="P:meiotic cell cycle"/>
    <property type="evidence" value="ECO:0007669"/>
    <property type="project" value="TreeGrafter"/>
</dbReference>
<dbReference type="InterPro" id="IPR008271">
    <property type="entry name" value="Ser/Thr_kinase_AS"/>
</dbReference>
<keyword evidence="11" id="KW-0896">Oogenesis</keyword>
<accession>A0AA36D4H8</accession>
<dbReference type="PROSITE" id="PS00108">
    <property type="entry name" value="PROTEIN_KINASE_ST"/>
    <property type="match status" value="1"/>
</dbReference>
<keyword evidence="4" id="KW-0808">Transferase</keyword>
<keyword evidence="12" id="KW-0333">Golgi apparatus</keyword>
<evidence type="ECO:0000256" key="5">
    <source>
        <dbReference type="ARBA" id="ARBA00022723"/>
    </source>
</evidence>
<evidence type="ECO:0000256" key="14">
    <source>
        <dbReference type="ARBA" id="ARBA00023306"/>
    </source>
</evidence>
<keyword evidence="5" id="KW-0479">Metal-binding</keyword>
<dbReference type="EC" id="2.7.11.1" evidence="2"/>
<keyword evidence="23" id="KW-1185">Reference proteome</keyword>
<comment type="caution">
    <text evidence="22">The sequence shown here is derived from an EMBL/GenBank/DDBJ whole genome shotgun (WGS) entry which is preliminary data.</text>
</comment>
<evidence type="ECO:0000256" key="20">
    <source>
        <dbReference type="SAM" id="MobiDB-lite"/>
    </source>
</evidence>
<evidence type="ECO:0000256" key="13">
    <source>
        <dbReference type="ARBA" id="ARBA00023136"/>
    </source>
</evidence>
<evidence type="ECO:0000313" key="23">
    <source>
        <dbReference type="Proteomes" id="UP001177023"/>
    </source>
</evidence>
<protein>
    <recommendedName>
        <fullName evidence="18">Membrane-associated tyrosine- and threonine-specific cdc2-inhibitory kinase wee-1.3</fullName>
        <ecNumber evidence="2">2.7.11.1</ecNumber>
    </recommendedName>
</protein>
<evidence type="ECO:0000256" key="17">
    <source>
        <dbReference type="ARBA" id="ARBA00048679"/>
    </source>
</evidence>
<feature type="compositionally biased region" description="Acidic residues" evidence="20">
    <location>
        <begin position="538"/>
        <end position="547"/>
    </location>
</feature>
<dbReference type="GO" id="GO:0007283">
    <property type="term" value="P:spermatogenesis"/>
    <property type="evidence" value="ECO:0007669"/>
    <property type="project" value="UniProtKB-KW"/>
</dbReference>
<feature type="binding site" evidence="19">
    <location>
        <position position="141"/>
    </location>
    <ligand>
        <name>ATP</name>
        <dbReference type="ChEBI" id="CHEBI:30616"/>
    </ligand>
</feature>
<evidence type="ECO:0000259" key="21">
    <source>
        <dbReference type="PROSITE" id="PS50011"/>
    </source>
</evidence>
<keyword evidence="9" id="KW-0460">Magnesium</keyword>
<proteinExistence type="inferred from homology"/>
<evidence type="ECO:0000256" key="7">
    <source>
        <dbReference type="ARBA" id="ARBA00022777"/>
    </source>
</evidence>
<evidence type="ECO:0000256" key="9">
    <source>
        <dbReference type="ARBA" id="ARBA00022842"/>
    </source>
</evidence>
<feature type="compositionally biased region" description="Polar residues" evidence="20">
    <location>
        <begin position="396"/>
        <end position="406"/>
    </location>
</feature>
<sequence length="547" mass="62509">MKPKAPAIPSFGVGSFESPLPSNRFSEPTNPLSTKREQEQLGSYNRLGFAARNTNTVPPLWKFRPSLRYADPTPRIVTQGVSDEGKREKLLMATTDYYNPAMKPATFYEQCFKNRRKIGEGSFGHVWRATSLDDGRDYAVKVAIVPYRTGADRELRLREVFKHERLPIHPNLVRFVKAWEEKGRLYIQTEICEESLEDYIGRKHEVSTRMVWNVFTDIASALSVLHERNFIHLDIKPANIFISSDGIFKLGDFGLIFDLNSDEKHSHEEGDSKYLAPEILNGPLTKAADIFSFGITVLEVATDLSLPSNGESWHQLRTGQIPDRFWQKVDPKQRALLGSMLDVDPLRRPTIETITKRLRHWRLVRRSQLYFSKAKALDTKKAELCRDPLTNRHPKTQGTPDHTTTPLSMLAFDQMLEDETPSRRPIKPTPSIPKLSFDSATSSDGSHDSSIHYTSNPRLRKSNKGPLTVSASAGDWNRPTLQSPLPKKANFFDDDQSDEEIYYRQMARTLPLPKHDEQRVPMRQRADRRPIPKLDLSLLDEDSSDML</sequence>
<dbReference type="InterPro" id="IPR011009">
    <property type="entry name" value="Kinase-like_dom_sf"/>
</dbReference>
<dbReference type="GO" id="GO:0004674">
    <property type="term" value="F:protein serine/threonine kinase activity"/>
    <property type="evidence" value="ECO:0007669"/>
    <property type="project" value="UniProtKB-KW"/>
</dbReference>
<feature type="region of interest" description="Disordered" evidence="20">
    <location>
        <begin position="418"/>
        <end position="493"/>
    </location>
</feature>
<evidence type="ECO:0000256" key="19">
    <source>
        <dbReference type="PROSITE-ProRule" id="PRU10141"/>
    </source>
</evidence>
<evidence type="ECO:0000256" key="12">
    <source>
        <dbReference type="ARBA" id="ARBA00023034"/>
    </source>
</evidence>
<dbReference type="InterPro" id="IPR017441">
    <property type="entry name" value="Protein_kinase_ATP_BS"/>
</dbReference>
<dbReference type="GO" id="GO:0046872">
    <property type="term" value="F:metal ion binding"/>
    <property type="evidence" value="ECO:0007669"/>
    <property type="project" value="UniProtKB-KW"/>
</dbReference>
<keyword evidence="13" id="KW-0472">Membrane</keyword>
<evidence type="ECO:0000313" key="22">
    <source>
        <dbReference type="EMBL" id="CAJ0579672.1"/>
    </source>
</evidence>
<evidence type="ECO:0000256" key="4">
    <source>
        <dbReference type="ARBA" id="ARBA00022679"/>
    </source>
</evidence>
<dbReference type="GO" id="GO:0110031">
    <property type="term" value="P:negative regulation of G2/MI transition of meiotic cell cycle"/>
    <property type="evidence" value="ECO:0007669"/>
    <property type="project" value="TreeGrafter"/>
</dbReference>
<dbReference type="PROSITE" id="PS50011">
    <property type="entry name" value="PROTEIN_KINASE_DOM"/>
    <property type="match status" value="1"/>
</dbReference>
<dbReference type="FunFam" id="1.10.510.10:FF:000315">
    <property type="entry name" value="membrane-associated tyrosine- and threonine-specific cdc2-inhibitory kinase"/>
    <property type="match status" value="1"/>
</dbReference>
<evidence type="ECO:0000256" key="11">
    <source>
        <dbReference type="ARBA" id="ARBA00022943"/>
    </source>
</evidence>
<feature type="non-terminal residue" evidence="22">
    <location>
        <position position="547"/>
    </location>
</feature>
<gene>
    <name evidence="22" type="ORF">MSPICULIGERA_LOCUS17880</name>
</gene>
<dbReference type="Pfam" id="PF00069">
    <property type="entry name" value="Pkinase"/>
    <property type="match status" value="1"/>
</dbReference>
<dbReference type="SUPFAM" id="SSF56112">
    <property type="entry name" value="Protein kinase-like (PK-like)"/>
    <property type="match status" value="1"/>
</dbReference>
<comment type="similarity">
    <text evidence="15">Belongs to the protein kinase superfamily. Ser/Thr protein kinase family. GCN2 subfamily.</text>
</comment>
<evidence type="ECO:0000256" key="10">
    <source>
        <dbReference type="ARBA" id="ARBA00022871"/>
    </source>
</evidence>
<feature type="region of interest" description="Disordered" evidence="20">
    <location>
        <begin position="1"/>
        <end position="36"/>
    </location>
</feature>
<feature type="compositionally biased region" description="Polar residues" evidence="20">
    <location>
        <begin position="20"/>
        <end position="33"/>
    </location>
</feature>
<keyword evidence="11" id="KW-0221">Differentiation</keyword>
<feature type="region of interest" description="Disordered" evidence="20">
    <location>
        <begin position="385"/>
        <end position="406"/>
    </location>
</feature>
<organism evidence="22 23">
    <name type="scientific">Mesorhabditis spiculigera</name>
    <dbReference type="NCBI Taxonomy" id="96644"/>
    <lineage>
        <taxon>Eukaryota</taxon>
        <taxon>Metazoa</taxon>
        <taxon>Ecdysozoa</taxon>
        <taxon>Nematoda</taxon>
        <taxon>Chromadorea</taxon>
        <taxon>Rhabditida</taxon>
        <taxon>Rhabditina</taxon>
        <taxon>Rhabditomorpha</taxon>
        <taxon>Rhabditoidea</taxon>
        <taxon>Rhabditidae</taxon>
        <taxon>Mesorhabditinae</taxon>
        <taxon>Mesorhabditis</taxon>
    </lineage>
</organism>
<evidence type="ECO:0000256" key="15">
    <source>
        <dbReference type="ARBA" id="ARBA00037982"/>
    </source>
</evidence>
<dbReference type="GO" id="GO:0048477">
    <property type="term" value="P:oogenesis"/>
    <property type="evidence" value="ECO:0007669"/>
    <property type="project" value="UniProtKB-KW"/>
</dbReference>
<dbReference type="GO" id="GO:0005524">
    <property type="term" value="F:ATP binding"/>
    <property type="evidence" value="ECO:0007669"/>
    <property type="project" value="UniProtKB-UniRule"/>
</dbReference>
<evidence type="ECO:0000256" key="16">
    <source>
        <dbReference type="ARBA" id="ARBA00047899"/>
    </source>
</evidence>
<evidence type="ECO:0000256" key="18">
    <source>
        <dbReference type="ARBA" id="ARBA00071413"/>
    </source>
</evidence>
<dbReference type="GO" id="GO:0005634">
    <property type="term" value="C:nucleus"/>
    <property type="evidence" value="ECO:0007669"/>
    <property type="project" value="TreeGrafter"/>
</dbReference>
<name>A0AA36D4H8_9BILA</name>
<dbReference type="InterPro" id="IPR000719">
    <property type="entry name" value="Prot_kinase_dom"/>
</dbReference>
<comment type="catalytic activity">
    <reaction evidence="17">
        <text>L-seryl-[protein] + ATP = O-phospho-L-seryl-[protein] + ADP + H(+)</text>
        <dbReference type="Rhea" id="RHEA:17989"/>
        <dbReference type="Rhea" id="RHEA-COMP:9863"/>
        <dbReference type="Rhea" id="RHEA-COMP:11604"/>
        <dbReference type="ChEBI" id="CHEBI:15378"/>
        <dbReference type="ChEBI" id="CHEBI:29999"/>
        <dbReference type="ChEBI" id="CHEBI:30616"/>
        <dbReference type="ChEBI" id="CHEBI:83421"/>
        <dbReference type="ChEBI" id="CHEBI:456216"/>
        <dbReference type="EC" id="2.7.11.1"/>
    </reaction>
</comment>
<dbReference type="Gene3D" id="1.10.510.10">
    <property type="entry name" value="Transferase(Phosphotransferase) domain 1"/>
    <property type="match status" value="1"/>
</dbReference>
<dbReference type="PANTHER" id="PTHR11042">
    <property type="entry name" value="EUKARYOTIC TRANSLATION INITIATION FACTOR 2-ALPHA KINASE EIF2-ALPHA KINASE -RELATED"/>
    <property type="match status" value="1"/>
</dbReference>
<evidence type="ECO:0000256" key="2">
    <source>
        <dbReference type="ARBA" id="ARBA00012513"/>
    </source>
</evidence>
<dbReference type="GO" id="GO:0000139">
    <property type="term" value="C:Golgi membrane"/>
    <property type="evidence" value="ECO:0007669"/>
    <property type="project" value="UniProtKB-SubCell"/>
</dbReference>
<dbReference type="PANTHER" id="PTHR11042:SF183">
    <property type="entry name" value="MEMBRANE-ASSOCIATED TYROSINE- AND THREONINE-SPECIFIC CDC2-INHIBITORY KINASE"/>
    <property type="match status" value="1"/>
</dbReference>
<comment type="subcellular location">
    <subcellularLocation>
        <location evidence="1">Golgi apparatus membrane</location>
        <topology evidence="1">Peripheral membrane protein</topology>
    </subcellularLocation>
</comment>
<keyword evidence="14" id="KW-0131">Cell cycle</keyword>
<evidence type="ECO:0000256" key="3">
    <source>
        <dbReference type="ARBA" id="ARBA00022527"/>
    </source>
</evidence>
<keyword evidence="7" id="KW-0418">Kinase</keyword>
<evidence type="ECO:0000256" key="6">
    <source>
        <dbReference type="ARBA" id="ARBA00022741"/>
    </source>
</evidence>
<dbReference type="Proteomes" id="UP001177023">
    <property type="component" value="Unassembled WGS sequence"/>
</dbReference>
<dbReference type="InterPro" id="IPR050339">
    <property type="entry name" value="CC_SR_Kinase"/>
</dbReference>
<reference evidence="22" key="1">
    <citation type="submission" date="2023-06" db="EMBL/GenBank/DDBJ databases">
        <authorList>
            <person name="Delattre M."/>
        </authorList>
    </citation>
    <scope>NUCLEOTIDE SEQUENCE</scope>
    <source>
        <strain evidence="22">AF72</strain>
    </source>
</reference>
<comment type="catalytic activity">
    <reaction evidence="16">
        <text>L-threonyl-[protein] + ATP = O-phospho-L-threonyl-[protein] + ADP + H(+)</text>
        <dbReference type="Rhea" id="RHEA:46608"/>
        <dbReference type="Rhea" id="RHEA-COMP:11060"/>
        <dbReference type="Rhea" id="RHEA-COMP:11605"/>
        <dbReference type="ChEBI" id="CHEBI:15378"/>
        <dbReference type="ChEBI" id="CHEBI:30013"/>
        <dbReference type="ChEBI" id="CHEBI:30616"/>
        <dbReference type="ChEBI" id="CHEBI:61977"/>
        <dbReference type="ChEBI" id="CHEBI:456216"/>
        <dbReference type="EC" id="2.7.11.1"/>
    </reaction>
</comment>
<keyword evidence="6 19" id="KW-0547">Nucleotide-binding</keyword>